<sequence>MLLIITCRLCGLMDKVSVSYKQTIHFTVLLSKPEIAGSSPARGRHFFSIAPSTVNESKHNNY</sequence>
<comment type="caution">
    <text evidence="1">The sequence shown here is derived from an EMBL/GenBank/DDBJ whole genome shotgun (WGS) entry which is preliminary data.</text>
</comment>
<organism evidence="1 2">
    <name type="scientific">Dermatophagoides farinae</name>
    <name type="common">American house dust mite</name>
    <dbReference type="NCBI Taxonomy" id="6954"/>
    <lineage>
        <taxon>Eukaryota</taxon>
        <taxon>Metazoa</taxon>
        <taxon>Ecdysozoa</taxon>
        <taxon>Arthropoda</taxon>
        <taxon>Chelicerata</taxon>
        <taxon>Arachnida</taxon>
        <taxon>Acari</taxon>
        <taxon>Acariformes</taxon>
        <taxon>Sarcoptiformes</taxon>
        <taxon>Astigmata</taxon>
        <taxon>Psoroptidia</taxon>
        <taxon>Analgoidea</taxon>
        <taxon>Pyroglyphidae</taxon>
        <taxon>Dermatophagoidinae</taxon>
        <taxon>Dermatophagoides</taxon>
    </lineage>
</organism>
<reference evidence="1" key="1">
    <citation type="submission" date="2013-05" db="EMBL/GenBank/DDBJ databases">
        <authorList>
            <person name="Yim A.K.Y."/>
            <person name="Chan T.F."/>
            <person name="Ji K.M."/>
            <person name="Liu X.Y."/>
            <person name="Zhou J.W."/>
            <person name="Li R.Q."/>
            <person name="Yang K.Y."/>
            <person name="Li J."/>
            <person name="Li M."/>
            <person name="Law P.T.W."/>
            <person name="Wu Y.L."/>
            <person name="Cai Z.L."/>
            <person name="Qin H."/>
            <person name="Bao Y."/>
            <person name="Leung R.K.K."/>
            <person name="Ng P.K.S."/>
            <person name="Zou J."/>
            <person name="Zhong X.J."/>
            <person name="Ran P.X."/>
            <person name="Zhong N.S."/>
            <person name="Liu Z.G."/>
            <person name="Tsui S.K.W."/>
        </authorList>
    </citation>
    <scope>NUCLEOTIDE SEQUENCE</scope>
    <source>
        <strain evidence="1">Derf</strain>
        <tissue evidence="1">Whole organism</tissue>
    </source>
</reference>
<name>A0A922IB86_DERFA</name>
<proteinExistence type="predicted"/>
<protein>
    <submittedName>
        <fullName evidence="1">Uncharacterized protein</fullName>
    </submittedName>
</protein>
<accession>A0A922IB86</accession>
<reference evidence="1" key="2">
    <citation type="journal article" date="2022" name="Res Sq">
        <title>Comparative Genomics Reveals Insights into the Divergent Evolution of Astigmatic Mites and Household Pest Adaptations.</title>
        <authorList>
            <person name="Xiong Q."/>
            <person name="Wan A.T.-Y."/>
            <person name="Liu X.-Y."/>
            <person name="Fung C.S.-H."/>
            <person name="Xiao X."/>
            <person name="Malainual N."/>
            <person name="Hou J."/>
            <person name="Wang L."/>
            <person name="Wang M."/>
            <person name="Yang K."/>
            <person name="Cui Y."/>
            <person name="Leung E."/>
            <person name="Nong W."/>
            <person name="Shin S.-K."/>
            <person name="Au S."/>
            <person name="Jeong K.Y."/>
            <person name="Chew F.T."/>
            <person name="Hui J."/>
            <person name="Leung T.F."/>
            <person name="Tungtrongchitr A."/>
            <person name="Zhong N."/>
            <person name="Liu Z."/>
            <person name="Tsui S."/>
        </authorList>
    </citation>
    <scope>NUCLEOTIDE SEQUENCE</scope>
    <source>
        <strain evidence="1">Derf</strain>
        <tissue evidence="1">Whole organism</tissue>
    </source>
</reference>
<evidence type="ECO:0000313" key="2">
    <source>
        <dbReference type="Proteomes" id="UP000790347"/>
    </source>
</evidence>
<dbReference type="AlphaFoldDB" id="A0A922IB86"/>
<dbReference type="EMBL" id="ASGP02000001">
    <property type="protein sequence ID" value="KAH9528832.1"/>
    <property type="molecule type" value="Genomic_DNA"/>
</dbReference>
<dbReference type="Proteomes" id="UP000790347">
    <property type="component" value="Unassembled WGS sequence"/>
</dbReference>
<evidence type="ECO:0000313" key="1">
    <source>
        <dbReference type="EMBL" id="KAH9528832.1"/>
    </source>
</evidence>
<gene>
    <name evidence="1" type="ORF">DERF_002748</name>
</gene>
<keyword evidence="2" id="KW-1185">Reference proteome</keyword>